<organism evidence="1 2">
    <name type="scientific">Macroventuria anomochaeta</name>
    <dbReference type="NCBI Taxonomy" id="301207"/>
    <lineage>
        <taxon>Eukaryota</taxon>
        <taxon>Fungi</taxon>
        <taxon>Dikarya</taxon>
        <taxon>Ascomycota</taxon>
        <taxon>Pezizomycotina</taxon>
        <taxon>Dothideomycetes</taxon>
        <taxon>Pleosporomycetidae</taxon>
        <taxon>Pleosporales</taxon>
        <taxon>Pleosporineae</taxon>
        <taxon>Didymellaceae</taxon>
        <taxon>Macroventuria</taxon>
    </lineage>
</organism>
<accession>A0ACB6S4T4</accession>
<sequence>MPQRDLSAVSGRSRSFGGCATCRTRHTKCDEGRPTCVACRNAGVQCGGYEISIFFDFDVASDANVARFRRPLLTEEERESMSEWLTTAVSPRAVMRQLSKIDEKCEAVSPSADVSISQGPFGAFRLAQDLPTMNDDLPNWTEGAQLVQGMEQADENALTLPSGTLTPRTRALFQSILEFPEGDLTSSTMPLWNTIDDSARIQEVFDDVDITINLPEFQPQPQLLEMGHDFHFNASGYDPQLQQTSPSDSMSVSAANNSIPNDAVYLIKHYSTTVLTLLTPFRHSKTPWHVLFVPHAKSCLAALTLGEALDHASLCAFYATMSISAFSLGGVTRSNTWFEQGNMYLNIAREHVRRMLRTAYDYPKTAKYKHTLIALLSMVQVAIFIGNRDQAECYFIEAEKFIRVKGLNRKKSRKVRLLHHCYVFERMFHESVYLAGINSPHRSHARKAIESSGAMAYSHDSLSFRLGDLNDLESQMLRVKCREEGENDLHLQNPGIWPKTLYPEIFGVPEKYVFALSLVIRLGQWRDEARHQDAADALSLKDFLGSAKTVERYIKQLYRPNQGPSPFPIDPSEAPEPMLDDLLQAMQHALTIYFHRRIYNLEADMLQTHVVGIHDCLLRSEAAGAGTMYGSARLLWPAFIAACEAEDPQVQASFAEWFQSSASRSGLPYFDNAKASIERVWDQKRNGHASQVTWVDFVRMEGAAHGAS</sequence>
<dbReference type="EMBL" id="MU006714">
    <property type="protein sequence ID" value="KAF2628224.1"/>
    <property type="molecule type" value="Genomic_DNA"/>
</dbReference>
<dbReference type="Proteomes" id="UP000799754">
    <property type="component" value="Unassembled WGS sequence"/>
</dbReference>
<protein>
    <submittedName>
        <fullName evidence="1">Uncharacterized protein</fullName>
    </submittedName>
</protein>
<keyword evidence="2" id="KW-1185">Reference proteome</keyword>
<evidence type="ECO:0000313" key="1">
    <source>
        <dbReference type="EMBL" id="KAF2628224.1"/>
    </source>
</evidence>
<gene>
    <name evidence="1" type="ORF">BU25DRAFT_490846</name>
</gene>
<reference evidence="1" key="1">
    <citation type="journal article" date="2020" name="Stud. Mycol.">
        <title>101 Dothideomycetes genomes: a test case for predicting lifestyles and emergence of pathogens.</title>
        <authorList>
            <person name="Haridas S."/>
            <person name="Albert R."/>
            <person name="Binder M."/>
            <person name="Bloem J."/>
            <person name="Labutti K."/>
            <person name="Salamov A."/>
            <person name="Andreopoulos B."/>
            <person name="Baker S."/>
            <person name="Barry K."/>
            <person name="Bills G."/>
            <person name="Bluhm B."/>
            <person name="Cannon C."/>
            <person name="Castanera R."/>
            <person name="Culley D."/>
            <person name="Daum C."/>
            <person name="Ezra D."/>
            <person name="Gonzalez J."/>
            <person name="Henrissat B."/>
            <person name="Kuo A."/>
            <person name="Liang C."/>
            <person name="Lipzen A."/>
            <person name="Lutzoni F."/>
            <person name="Magnuson J."/>
            <person name="Mondo S."/>
            <person name="Nolan M."/>
            <person name="Ohm R."/>
            <person name="Pangilinan J."/>
            <person name="Park H.-J."/>
            <person name="Ramirez L."/>
            <person name="Alfaro M."/>
            <person name="Sun H."/>
            <person name="Tritt A."/>
            <person name="Yoshinaga Y."/>
            <person name="Zwiers L.-H."/>
            <person name="Turgeon B."/>
            <person name="Goodwin S."/>
            <person name="Spatafora J."/>
            <person name="Crous P."/>
            <person name="Grigoriev I."/>
        </authorList>
    </citation>
    <scope>NUCLEOTIDE SEQUENCE</scope>
    <source>
        <strain evidence="1">CBS 525.71</strain>
    </source>
</reference>
<evidence type="ECO:0000313" key="2">
    <source>
        <dbReference type="Proteomes" id="UP000799754"/>
    </source>
</evidence>
<name>A0ACB6S4T4_9PLEO</name>
<comment type="caution">
    <text evidence="1">The sequence shown here is derived from an EMBL/GenBank/DDBJ whole genome shotgun (WGS) entry which is preliminary data.</text>
</comment>
<proteinExistence type="predicted"/>